<gene>
    <name evidence="5" type="ORF">CY34DRAFT_52588</name>
</gene>
<reference evidence="6" key="2">
    <citation type="submission" date="2015-01" db="EMBL/GenBank/DDBJ databases">
        <title>Evolutionary Origins and Diversification of the Mycorrhizal Mutualists.</title>
        <authorList>
            <consortium name="DOE Joint Genome Institute"/>
            <consortium name="Mycorrhizal Genomics Consortium"/>
            <person name="Kohler A."/>
            <person name="Kuo A."/>
            <person name="Nagy L.G."/>
            <person name="Floudas D."/>
            <person name="Copeland A."/>
            <person name="Barry K.W."/>
            <person name="Cichocki N."/>
            <person name="Veneault-Fourrey C."/>
            <person name="LaButti K."/>
            <person name="Lindquist E.A."/>
            <person name="Lipzen A."/>
            <person name="Lundell T."/>
            <person name="Morin E."/>
            <person name="Murat C."/>
            <person name="Riley R."/>
            <person name="Ohm R."/>
            <person name="Sun H."/>
            <person name="Tunlid A."/>
            <person name="Henrissat B."/>
            <person name="Grigoriev I.V."/>
            <person name="Hibbett D.S."/>
            <person name="Martin F."/>
        </authorList>
    </citation>
    <scope>NUCLEOTIDE SEQUENCE [LARGE SCALE GENOMIC DNA]</scope>
    <source>
        <strain evidence="6">UH-Slu-Lm8-n1</strain>
    </source>
</reference>
<evidence type="ECO:0000256" key="1">
    <source>
        <dbReference type="ARBA" id="ARBA00005234"/>
    </source>
</evidence>
<evidence type="ECO:0000259" key="4">
    <source>
        <dbReference type="Pfam" id="PF02902"/>
    </source>
</evidence>
<keyword evidence="6" id="KW-1185">Reference proteome</keyword>
<evidence type="ECO:0000313" key="6">
    <source>
        <dbReference type="Proteomes" id="UP000054485"/>
    </source>
</evidence>
<dbReference type="Gene3D" id="3.40.395.10">
    <property type="entry name" value="Adenoviral Proteinase, Chain A"/>
    <property type="match status" value="1"/>
</dbReference>
<sequence length="78" mass="9293">AILSTHDLPRIRYNASDDMLWRNISRTKYWAKDVWIIPIHRPSGVGHWVLCIVHLQSKELHLFDSFAEQRPWKSEVKV</sequence>
<dbReference type="GO" id="GO:0019783">
    <property type="term" value="F:ubiquitin-like protein peptidase activity"/>
    <property type="evidence" value="ECO:0007669"/>
    <property type="project" value="UniProtKB-ARBA"/>
</dbReference>
<dbReference type="GO" id="GO:0008234">
    <property type="term" value="F:cysteine-type peptidase activity"/>
    <property type="evidence" value="ECO:0007669"/>
    <property type="project" value="InterPro"/>
</dbReference>
<feature type="non-terminal residue" evidence="5">
    <location>
        <position position="1"/>
    </location>
</feature>
<organism evidence="5 6">
    <name type="scientific">Suillus luteus UH-Slu-Lm8-n1</name>
    <dbReference type="NCBI Taxonomy" id="930992"/>
    <lineage>
        <taxon>Eukaryota</taxon>
        <taxon>Fungi</taxon>
        <taxon>Dikarya</taxon>
        <taxon>Basidiomycota</taxon>
        <taxon>Agaricomycotina</taxon>
        <taxon>Agaricomycetes</taxon>
        <taxon>Agaricomycetidae</taxon>
        <taxon>Boletales</taxon>
        <taxon>Suillineae</taxon>
        <taxon>Suillaceae</taxon>
        <taxon>Suillus</taxon>
    </lineage>
</organism>
<dbReference type="GO" id="GO:0006508">
    <property type="term" value="P:proteolysis"/>
    <property type="evidence" value="ECO:0007669"/>
    <property type="project" value="UniProtKB-KW"/>
</dbReference>
<name>A0A0D0AIA7_9AGAM</name>
<evidence type="ECO:0000313" key="5">
    <source>
        <dbReference type="EMBL" id="KIK31758.1"/>
    </source>
</evidence>
<keyword evidence="3" id="KW-0378">Hydrolase</keyword>
<accession>A0A0D0AIA7</accession>
<feature type="non-terminal residue" evidence="5">
    <location>
        <position position="78"/>
    </location>
</feature>
<comment type="similarity">
    <text evidence="1">Belongs to the peptidase C48 family.</text>
</comment>
<dbReference type="AlphaFoldDB" id="A0A0D0AIA7"/>
<feature type="domain" description="Ubiquitin-like protease family profile" evidence="4">
    <location>
        <begin position="23"/>
        <end position="71"/>
    </location>
</feature>
<dbReference type="STRING" id="930992.A0A0D0AIA7"/>
<keyword evidence="2" id="KW-0645">Protease</keyword>
<dbReference type="EMBL" id="KN836677">
    <property type="protein sequence ID" value="KIK31758.1"/>
    <property type="molecule type" value="Genomic_DNA"/>
</dbReference>
<dbReference type="Pfam" id="PF02902">
    <property type="entry name" value="Peptidase_C48"/>
    <property type="match status" value="1"/>
</dbReference>
<evidence type="ECO:0000256" key="2">
    <source>
        <dbReference type="ARBA" id="ARBA00022670"/>
    </source>
</evidence>
<dbReference type="Proteomes" id="UP000054485">
    <property type="component" value="Unassembled WGS sequence"/>
</dbReference>
<dbReference type="InParanoid" id="A0A0D0AIA7"/>
<dbReference type="InterPro" id="IPR038765">
    <property type="entry name" value="Papain-like_cys_pep_sf"/>
</dbReference>
<protein>
    <recommendedName>
        <fullName evidence="4">Ubiquitin-like protease family profile domain-containing protein</fullName>
    </recommendedName>
</protein>
<proteinExistence type="inferred from homology"/>
<dbReference type="InterPro" id="IPR003653">
    <property type="entry name" value="Peptidase_C48_C"/>
</dbReference>
<evidence type="ECO:0000256" key="3">
    <source>
        <dbReference type="ARBA" id="ARBA00022801"/>
    </source>
</evidence>
<dbReference type="OrthoDB" id="2976051at2759"/>
<dbReference type="HOGENOM" id="CLU_2564715_0_0_1"/>
<reference evidence="5 6" key="1">
    <citation type="submission" date="2014-04" db="EMBL/GenBank/DDBJ databases">
        <authorList>
            <consortium name="DOE Joint Genome Institute"/>
            <person name="Kuo A."/>
            <person name="Ruytinx J."/>
            <person name="Rineau F."/>
            <person name="Colpaert J."/>
            <person name="Kohler A."/>
            <person name="Nagy L.G."/>
            <person name="Floudas D."/>
            <person name="Copeland A."/>
            <person name="Barry K.W."/>
            <person name="Cichocki N."/>
            <person name="Veneault-Fourrey C."/>
            <person name="LaButti K."/>
            <person name="Lindquist E.A."/>
            <person name="Lipzen A."/>
            <person name="Lundell T."/>
            <person name="Morin E."/>
            <person name="Murat C."/>
            <person name="Sun H."/>
            <person name="Tunlid A."/>
            <person name="Henrissat B."/>
            <person name="Grigoriev I.V."/>
            <person name="Hibbett D.S."/>
            <person name="Martin F."/>
            <person name="Nordberg H.P."/>
            <person name="Cantor M.N."/>
            <person name="Hua S.X."/>
        </authorList>
    </citation>
    <scope>NUCLEOTIDE SEQUENCE [LARGE SCALE GENOMIC DNA]</scope>
    <source>
        <strain evidence="5 6">UH-Slu-Lm8-n1</strain>
    </source>
</reference>
<dbReference type="SUPFAM" id="SSF54001">
    <property type="entry name" value="Cysteine proteinases"/>
    <property type="match status" value="1"/>
</dbReference>